<comment type="caution">
    <text evidence="2">The sequence shown here is derived from an EMBL/GenBank/DDBJ whole genome shotgun (WGS) entry which is preliminary data.</text>
</comment>
<evidence type="ECO:0000313" key="3">
    <source>
        <dbReference type="Proteomes" id="UP000232122"/>
    </source>
</evidence>
<organism evidence="2 3">
    <name type="scientific">Leptospira ellisii</name>
    <dbReference type="NCBI Taxonomy" id="2023197"/>
    <lineage>
        <taxon>Bacteria</taxon>
        <taxon>Pseudomonadati</taxon>
        <taxon>Spirochaetota</taxon>
        <taxon>Spirochaetia</taxon>
        <taxon>Leptospirales</taxon>
        <taxon>Leptospiraceae</taxon>
        <taxon>Leptospira</taxon>
    </lineage>
</organism>
<reference evidence="2 3" key="1">
    <citation type="journal article" date="2018" name="Microb. Genom.">
        <title>Deciphering the unexplored Leptospira diversity from soils uncovers genomic evolution to virulence.</title>
        <authorList>
            <person name="Thibeaux R."/>
            <person name="Iraola G."/>
            <person name="Ferres I."/>
            <person name="Bierque E."/>
            <person name="Girault D."/>
            <person name="Soupe-Gilbert M.E."/>
            <person name="Picardeau M."/>
            <person name="Goarant C."/>
        </authorList>
    </citation>
    <scope>NUCLEOTIDE SEQUENCE [LARGE SCALE GENOMIC DNA]</scope>
    <source>
        <strain evidence="2 3">ATI7-C-A5</strain>
    </source>
</reference>
<dbReference type="RefSeq" id="WP_317573115.1">
    <property type="nucleotide sequence ID" value="NZ_NPEF02000013.1"/>
</dbReference>
<accession>A0AAE4QNI7</accession>
<dbReference type="AlphaFoldDB" id="A0AAE4QNI7"/>
<keyword evidence="3" id="KW-1185">Reference proteome</keyword>
<dbReference type="PANTHER" id="PTHR46361">
    <property type="entry name" value="ELECTRON CARRIER/ PROTEIN DISULFIDE OXIDOREDUCTASE"/>
    <property type="match status" value="1"/>
</dbReference>
<dbReference type="InterPro" id="IPR006869">
    <property type="entry name" value="DUF547"/>
</dbReference>
<evidence type="ECO:0000313" key="2">
    <source>
        <dbReference type="EMBL" id="MDV6236289.1"/>
    </source>
</evidence>
<evidence type="ECO:0000259" key="1">
    <source>
        <dbReference type="Pfam" id="PF04784"/>
    </source>
</evidence>
<name>A0AAE4QNI7_9LEPT</name>
<sequence>MKRHVKGDRVDYSSWKKNRTGLDLYLRTLSELTPTEFERFTDSEKLAFWINAYNAFTVRLILDREPVRSIRDIERFGGGPWKLEFFSVFGVTRNLDWIEHEILRKEFSEPRIHFAINCASLSCPPLSKEAYKAARLEAQLTRAAERFLSDPARNRYDSSRKILYLSKIFHWFRSDFVREFPDLRTFYNVHSGLAPVPSAAEIHFLNYDWGLNRVGDSKNLEKKRQF</sequence>
<feature type="domain" description="DUF547" evidence="1">
    <location>
        <begin position="38"/>
        <end position="148"/>
    </location>
</feature>
<proteinExistence type="predicted"/>
<dbReference type="Pfam" id="PF04784">
    <property type="entry name" value="DUF547"/>
    <property type="match status" value="1"/>
</dbReference>
<dbReference type="Proteomes" id="UP000232122">
    <property type="component" value="Unassembled WGS sequence"/>
</dbReference>
<dbReference type="EMBL" id="NPEF02000013">
    <property type="protein sequence ID" value="MDV6236289.1"/>
    <property type="molecule type" value="Genomic_DNA"/>
</dbReference>
<gene>
    <name evidence="2" type="ORF">CH379_011700</name>
</gene>
<dbReference type="PANTHER" id="PTHR46361:SF3">
    <property type="entry name" value="ELECTRON CARRIER_ PROTEIN DISULFIDE OXIDOREDUCTASE"/>
    <property type="match status" value="1"/>
</dbReference>
<protein>
    <submittedName>
        <fullName evidence="2">DUF547 domain-containing protein</fullName>
    </submittedName>
</protein>